<name>A0A834XCM9_9FABA</name>
<dbReference type="CDD" id="cd20805">
    <property type="entry name" value="C1_DGK_rpt2"/>
    <property type="match status" value="1"/>
</dbReference>
<dbReference type="PANTHER" id="PTHR38530">
    <property type="entry name" value="OS06G0468300 PROTEIN"/>
    <property type="match status" value="1"/>
</dbReference>
<organism evidence="2 3">
    <name type="scientific">Senna tora</name>
    <dbReference type="NCBI Taxonomy" id="362788"/>
    <lineage>
        <taxon>Eukaryota</taxon>
        <taxon>Viridiplantae</taxon>
        <taxon>Streptophyta</taxon>
        <taxon>Embryophyta</taxon>
        <taxon>Tracheophyta</taxon>
        <taxon>Spermatophyta</taxon>
        <taxon>Magnoliopsida</taxon>
        <taxon>eudicotyledons</taxon>
        <taxon>Gunneridae</taxon>
        <taxon>Pentapetalae</taxon>
        <taxon>rosids</taxon>
        <taxon>fabids</taxon>
        <taxon>Fabales</taxon>
        <taxon>Fabaceae</taxon>
        <taxon>Caesalpinioideae</taxon>
        <taxon>Cassia clade</taxon>
        <taxon>Senna</taxon>
    </lineage>
</organism>
<feature type="region of interest" description="Disordered" evidence="1">
    <location>
        <begin position="1"/>
        <end position="48"/>
    </location>
</feature>
<evidence type="ECO:0000256" key="1">
    <source>
        <dbReference type="SAM" id="MobiDB-lite"/>
    </source>
</evidence>
<protein>
    <submittedName>
        <fullName evidence="2">Uncharacterized protein</fullName>
    </submittedName>
</protein>
<comment type="caution">
    <text evidence="2">The sequence shown here is derived from an EMBL/GenBank/DDBJ whole genome shotgun (WGS) entry which is preliminary data.</text>
</comment>
<dbReference type="AlphaFoldDB" id="A0A834XCM9"/>
<accession>A0A834XCM9</accession>
<evidence type="ECO:0000313" key="2">
    <source>
        <dbReference type="EMBL" id="KAF7842649.1"/>
    </source>
</evidence>
<gene>
    <name evidence="2" type="ORF">G2W53_004947</name>
</gene>
<keyword evidence="3" id="KW-1185">Reference proteome</keyword>
<dbReference type="Proteomes" id="UP000634136">
    <property type="component" value="Unassembled WGS sequence"/>
</dbReference>
<dbReference type="EMBL" id="JAAIUW010000002">
    <property type="protein sequence ID" value="KAF7842649.1"/>
    <property type="molecule type" value="Genomic_DNA"/>
</dbReference>
<evidence type="ECO:0000313" key="3">
    <source>
        <dbReference type="Proteomes" id="UP000634136"/>
    </source>
</evidence>
<dbReference type="OrthoDB" id="730111at2759"/>
<sequence>MKLLQREKRIEPYPHSPNNALKLHGSKSVSPKAVEKPAHSNPASQKKTRDLPNLTECHACHFKVDVCTGRNRLHILPSEWRIVLLCKSCLQSVKSSQICSYCFSNASADCFRCGQCQRSVHKKCFSEYKGAAPWSYACSGSEFSVCVDCWIPKSVSVSRRIMKSRKVRKKSGVVSEKETSRVFDNGNSTTSLEDVVRDANLVVEKKVEAATKAREEAVKKAAVARRAIEMANSALSLIVKRDEDSLNEGFKMDADKVVDDSELGLELYSPMNSSPNSCCLLNSGYLGTPKLWTSSVDSPCKRSNPSNSSGFGKHEMFNDDKIYKESHKHVFEPSVCMDKSDIRTCSREGKCIADCDAKEETGEELMKEGEGSCSNRLINLGGEDSGMNLDGKQEDTVLHKEDRCNGRPDRYFLKYRRRVCRSKPISDSKPKILYSENEINTESQGSAPEIFSAVETYNFSNSHVADFILNTSWMTLENIQEVLGKNIILIKKLYHSCHLDSFSFRSSVLMLDSSIIMLKHIEVCLASPKTRLKLFTVGATVEEVKSDRMRLGLTASLFDLTKYAVEV</sequence>
<proteinExistence type="predicted"/>
<feature type="compositionally biased region" description="Basic and acidic residues" evidence="1">
    <location>
        <begin position="1"/>
        <end position="12"/>
    </location>
</feature>
<reference evidence="2" key="1">
    <citation type="submission" date="2020-09" db="EMBL/GenBank/DDBJ databases">
        <title>Genome-Enabled Discovery of Anthraquinone Biosynthesis in Senna tora.</title>
        <authorList>
            <person name="Kang S.-H."/>
            <person name="Pandey R.P."/>
            <person name="Lee C.-M."/>
            <person name="Sim J.-S."/>
            <person name="Jeong J.-T."/>
            <person name="Choi B.-S."/>
            <person name="Jung M."/>
            <person name="Ginzburg D."/>
            <person name="Zhao K."/>
            <person name="Won S.Y."/>
            <person name="Oh T.-J."/>
            <person name="Yu Y."/>
            <person name="Kim N.-H."/>
            <person name="Lee O.R."/>
            <person name="Lee T.-H."/>
            <person name="Bashyal P."/>
            <person name="Kim T.-S."/>
            <person name="Lee W.-H."/>
            <person name="Kawkins C."/>
            <person name="Kim C.-K."/>
            <person name="Kim J.S."/>
            <person name="Ahn B.O."/>
            <person name="Rhee S.Y."/>
            <person name="Sohng J.K."/>
        </authorList>
    </citation>
    <scope>NUCLEOTIDE SEQUENCE</scope>
    <source>
        <tissue evidence="2">Leaf</tissue>
    </source>
</reference>